<dbReference type="InterPro" id="IPR010093">
    <property type="entry name" value="SinI_DNA-bd"/>
</dbReference>
<dbReference type="NCBIfam" id="TIGR01764">
    <property type="entry name" value="excise"/>
    <property type="match status" value="1"/>
</dbReference>
<dbReference type="InterPro" id="IPR009061">
    <property type="entry name" value="DNA-bd_dom_put_sf"/>
</dbReference>
<dbReference type="EMBL" id="LBUU01000009">
    <property type="protein sequence ID" value="KKQ69842.1"/>
    <property type="molecule type" value="Genomic_DNA"/>
</dbReference>
<dbReference type="Pfam" id="PF12728">
    <property type="entry name" value="HTH_17"/>
    <property type="match status" value="1"/>
</dbReference>
<name>A0A0G0JT51_9BACT</name>
<evidence type="ECO:0000313" key="2">
    <source>
        <dbReference type="EMBL" id="KKQ69842.1"/>
    </source>
</evidence>
<dbReference type="GO" id="GO:0003677">
    <property type="term" value="F:DNA binding"/>
    <property type="evidence" value="ECO:0007669"/>
    <property type="project" value="InterPro"/>
</dbReference>
<organism evidence="2 3">
    <name type="scientific">Candidatus Falkowbacteria bacterium GW2011_GWE1_38_31</name>
    <dbReference type="NCBI Taxonomy" id="1618638"/>
    <lineage>
        <taxon>Bacteria</taxon>
        <taxon>Candidatus Falkowiibacteriota</taxon>
    </lineage>
</organism>
<dbReference type="SUPFAM" id="SSF46955">
    <property type="entry name" value="Putative DNA-binding domain"/>
    <property type="match status" value="1"/>
</dbReference>
<dbReference type="Proteomes" id="UP000034022">
    <property type="component" value="Unassembled WGS sequence"/>
</dbReference>
<feature type="domain" description="Helix-turn-helix" evidence="1">
    <location>
        <begin position="11"/>
        <end position="61"/>
    </location>
</feature>
<dbReference type="AlphaFoldDB" id="A0A0G0JT51"/>
<protein>
    <recommendedName>
        <fullName evidence="1">Helix-turn-helix domain-containing protein</fullName>
    </recommendedName>
</protein>
<proteinExistence type="predicted"/>
<gene>
    <name evidence="2" type="ORF">US91_C0009G0045</name>
</gene>
<evidence type="ECO:0000313" key="3">
    <source>
        <dbReference type="Proteomes" id="UP000034022"/>
    </source>
</evidence>
<evidence type="ECO:0000259" key="1">
    <source>
        <dbReference type="Pfam" id="PF12728"/>
    </source>
</evidence>
<comment type="caution">
    <text evidence="2">The sequence shown here is derived from an EMBL/GenBank/DDBJ whole genome shotgun (WGS) entry which is preliminary data.</text>
</comment>
<sequence>MTTDFTTIQKFYSIKEIAKIFGISNVTIYRLVEARKIPFYKIKGCIRFSHGDVIDYLEQNRLESVD</sequence>
<dbReference type="InterPro" id="IPR041657">
    <property type="entry name" value="HTH_17"/>
</dbReference>
<reference evidence="2 3" key="1">
    <citation type="journal article" date="2015" name="Nature">
        <title>rRNA introns, odd ribosomes, and small enigmatic genomes across a large radiation of phyla.</title>
        <authorList>
            <person name="Brown C.T."/>
            <person name="Hug L.A."/>
            <person name="Thomas B.C."/>
            <person name="Sharon I."/>
            <person name="Castelle C.J."/>
            <person name="Singh A."/>
            <person name="Wilkins M.J."/>
            <person name="Williams K.H."/>
            <person name="Banfield J.F."/>
        </authorList>
    </citation>
    <scope>NUCLEOTIDE SEQUENCE [LARGE SCALE GENOMIC DNA]</scope>
</reference>
<accession>A0A0G0JT51</accession>